<name>A0A0B2SJR4_GLYSO</name>
<accession>A0A0B2SJR4</accession>
<organism evidence="1">
    <name type="scientific">Glycine soja</name>
    <name type="common">Wild soybean</name>
    <dbReference type="NCBI Taxonomy" id="3848"/>
    <lineage>
        <taxon>Eukaryota</taxon>
        <taxon>Viridiplantae</taxon>
        <taxon>Streptophyta</taxon>
        <taxon>Embryophyta</taxon>
        <taxon>Tracheophyta</taxon>
        <taxon>Spermatophyta</taxon>
        <taxon>Magnoliopsida</taxon>
        <taxon>eudicotyledons</taxon>
        <taxon>Gunneridae</taxon>
        <taxon>Pentapetalae</taxon>
        <taxon>rosids</taxon>
        <taxon>fabids</taxon>
        <taxon>Fabales</taxon>
        <taxon>Fabaceae</taxon>
        <taxon>Papilionoideae</taxon>
        <taxon>50 kb inversion clade</taxon>
        <taxon>NPAAA clade</taxon>
        <taxon>indigoferoid/millettioid clade</taxon>
        <taxon>Phaseoleae</taxon>
        <taxon>Glycine</taxon>
        <taxon>Glycine subgen. Soja</taxon>
    </lineage>
</organism>
<gene>
    <name evidence="1" type="ORF">glysoja_045966</name>
</gene>
<proteinExistence type="predicted"/>
<dbReference type="PANTHER" id="PTHR11439">
    <property type="entry name" value="GAG-POL-RELATED RETROTRANSPOSON"/>
    <property type="match status" value="1"/>
</dbReference>
<sequence>LQYATITRPEISFSVNKVCQFMSKPLESHWTAVKQILKYLKGTLHVGHRFVPASLHQPLSLHAFCDAD</sequence>
<dbReference type="Proteomes" id="UP000053555">
    <property type="component" value="Unassembled WGS sequence"/>
</dbReference>
<protein>
    <submittedName>
        <fullName evidence="1">Putative mitochondrial protein</fullName>
    </submittedName>
</protein>
<feature type="non-terminal residue" evidence="1">
    <location>
        <position position="1"/>
    </location>
</feature>
<reference evidence="1" key="1">
    <citation type="submission" date="2014-07" db="EMBL/GenBank/DDBJ databases">
        <title>Identification of a novel salt tolerance gene in wild soybean by whole-genome sequencing.</title>
        <authorList>
            <person name="Lam H.-M."/>
            <person name="Qi X."/>
            <person name="Li M.-W."/>
            <person name="Liu X."/>
            <person name="Xie M."/>
            <person name="Ni M."/>
            <person name="Xu X."/>
        </authorList>
    </citation>
    <scope>NUCLEOTIDE SEQUENCE [LARGE SCALE GENOMIC DNA]</scope>
    <source>
        <tissue evidence="1">Root</tissue>
    </source>
</reference>
<feature type="non-terminal residue" evidence="1">
    <location>
        <position position="68"/>
    </location>
</feature>
<dbReference type="PANTHER" id="PTHR11439:SF455">
    <property type="entry name" value="RLK (RECEPTOR-LIKE PROTEIN KINASE) 8, PUTATIVE-RELATED"/>
    <property type="match status" value="1"/>
</dbReference>
<dbReference type="AlphaFoldDB" id="A0A0B2SJR4"/>
<evidence type="ECO:0000313" key="1">
    <source>
        <dbReference type="EMBL" id="KHN44524.1"/>
    </source>
</evidence>
<dbReference type="EMBL" id="KN643220">
    <property type="protein sequence ID" value="KHN44524.1"/>
    <property type="molecule type" value="Genomic_DNA"/>
</dbReference>